<dbReference type="EMBL" id="CDMY01000336">
    <property type="protein sequence ID" value="CEM03244.1"/>
    <property type="molecule type" value="Genomic_DNA"/>
</dbReference>
<proteinExistence type="inferred from homology"/>
<dbReference type="InterPro" id="IPR036452">
    <property type="entry name" value="Ribo_hydro-like"/>
</dbReference>
<gene>
    <name evidence="3" type="ORF">Vbra_21092</name>
</gene>
<evidence type="ECO:0000259" key="2">
    <source>
        <dbReference type="Pfam" id="PF01156"/>
    </source>
</evidence>
<dbReference type="Proteomes" id="UP000041254">
    <property type="component" value="Unassembled WGS sequence"/>
</dbReference>
<evidence type="ECO:0000313" key="4">
    <source>
        <dbReference type="Proteomes" id="UP000041254"/>
    </source>
</evidence>
<dbReference type="OrthoDB" id="432381at2759"/>
<organism evidence="3 4">
    <name type="scientific">Vitrella brassicaformis (strain CCMP3155)</name>
    <dbReference type="NCBI Taxonomy" id="1169540"/>
    <lineage>
        <taxon>Eukaryota</taxon>
        <taxon>Sar</taxon>
        <taxon>Alveolata</taxon>
        <taxon>Colpodellida</taxon>
        <taxon>Vitrellaceae</taxon>
        <taxon>Vitrella</taxon>
    </lineage>
</organism>
<accession>A0A0G4EXE3</accession>
<dbReference type="VEuPathDB" id="CryptoDB:Vbra_21092"/>
<dbReference type="PANTHER" id="PTHR46190:SF1">
    <property type="entry name" value="SI:CH211-201H21.5"/>
    <property type="match status" value="1"/>
</dbReference>
<reference evidence="3 4" key="1">
    <citation type="submission" date="2014-11" db="EMBL/GenBank/DDBJ databases">
        <authorList>
            <person name="Zhu J."/>
            <person name="Qi W."/>
            <person name="Song R."/>
        </authorList>
    </citation>
    <scope>NUCLEOTIDE SEQUENCE [LARGE SCALE GENOMIC DNA]</scope>
</reference>
<dbReference type="STRING" id="1169540.A0A0G4EXE3"/>
<name>A0A0G4EXE3_VITBC</name>
<dbReference type="InterPro" id="IPR052775">
    <property type="entry name" value="IUN_hydrolase"/>
</dbReference>
<comment type="similarity">
    <text evidence="1">Belongs to the IUNH family.</text>
</comment>
<dbReference type="Pfam" id="PF01156">
    <property type="entry name" value="IU_nuc_hydro"/>
    <property type="match status" value="1"/>
</dbReference>
<dbReference type="Gene3D" id="3.90.245.10">
    <property type="entry name" value="Ribonucleoside hydrolase-like"/>
    <property type="match status" value="1"/>
</dbReference>
<dbReference type="OMA" id="TENIQCA"/>
<keyword evidence="4" id="KW-1185">Reference proteome</keyword>
<dbReference type="InterPro" id="IPR001910">
    <property type="entry name" value="Inosine/uridine_hydrolase_dom"/>
</dbReference>
<dbReference type="SUPFAM" id="SSF53590">
    <property type="entry name" value="Nucleoside hydrolase"/>
    <property type="match status" value="1"/>
</dbReference>
<sequence>MSPSGGVRKVIFDTDAGVDDALALVLLLRAPDVDVIGITCCAGNVELDQVVENVLKVLAVCNANVPVYRGAPHPLLGQKKRVHAGYYHGSDGRGDSEEARQIDITAQKHLVSTESAAMGMYKVAKEAMAAGDKITLIAVAPLTNLAAAHSIDPCFSSLLKEVVIMGGNMEGKGNITLSAEFNFYFDPEAANIVLEEFCCPLTLYTWELCLEHPIPATQFSQIAHPGHSPISQYLFWISHYSAYTHHNVDLVKMHSSPDVLAAKNNTGGGTVDGNDDTEGDKAFVTADPMAVASWIDPSIVLERHTRPVMVELGGHWTRGMCIVDWEKKAADPEVLTPPFFNKEEHRRGVGIPTRLDTHKIVQMMLRAAGAPTAAE</sequence>
<dbReference type="GO" id="GO:0016799">
    <property type="term" value="F:hydrolase activity, hydrolyzing N-glycosyl compounds"/>
    <property type="evidence" value="ECO:0007669"/>
    <property type="project" value="InterPro"/>
</dbReference>
<dbReference type="AlphaFoldDB" id="A0A0G4EXE3"/>
<feature type="domain" description="Inosine/uridine-preferring nucleoside hydrolase" evidence="2">
    <location>
        <begin position="10"/>
        <end position="357"/>
    </location>
</feature>
<evidence type="ECO:0000313" key="3">
    <source>
        <dbReference type="EMBL" id="CEM03244.1"/>
    </source>
</evidence>
<dbReference type="InParanoid" id="A0A0G4EXE3"/>
<evidence type="ECO:0000256" key="1">
    <source>
        <dbReference type="ARBA" id="ARBA00009176"/>
    </source>
</evidence>
<dbReference type="PANTHER" id="PTHR46190">
    <property type="entry name" value="SI:CH211-201H21.5-RELATED"/>
    <property type="match status" value="1"/>
</dbReference>
<protein>
    <recommendedName>
        <fullName evidence="2">Inosine/uridine-preferring nucleoside hydrolase domain-containing protein</fullName>
    </recommendedName>
</protein>